<dbReference type="SUPFAM" id="SSF55154">
    <property type="entry name" value="CYTH-like phosphatases"/>
    <property type="match status" value="1"/>
</dbReference>
<feature type="domain" description="CHAD" evidence="3">
    <location>
        <begin position="249"/>
        <end position="533"/>
    </location>
</feature>
<feature type="region of interest" description="Disordered" evidence="1">
    <location>
        <begin position="1"/>
        <end position="25"/>
    </location>
</feature>
<dbReference type="Gene3D" id="2.40.320.10">
    <property type="entry name" value="Hypothetical Protein Pfu-838710-001"/>
    <property type="match status" value="1"/>
</dbReference>
<evidence type="ECO:0000313" key="4">
    <source>
        <dbReference type="EMBL" id="MBK1841787.1"/>
    </source>
</evidence>
<dbReference type="PROSITE" id="PS51708">
    <property type="entry name" value="CHAD"/>
    <property type="match status" value="1"/>
</dbReference>
<dbReference type="Proteomes" id="UP000652760">
    <property type="component" value="Unassembled WGS sequence"/>
</dbReference>
<dbReference type="RefSeq" id="WP_200198398.1">
    <property type="nucleotide sequence ID" value="NZ_JAENHM010000073.1"/>
</dbReference>
<dbReference type="Gene3D" id="1.40.20.10">
    <property type="entry name" value="CHAD domain"/>
    <property type="match status" value="1"/>
</dbReference>
<dbReference type="SMART" id="SM01118">
    <property type="entry name" value="CYTH"/>
    <property type="match status" value="1"/>
</dbReference>
<evidence type="ECO:0000259" key="2">
    <source>
        <dbReference type="PROSITE" id="PS51707"/>
    </source>
</evidence>
<name>A0ABS1FF04_9PROT</name>
<dbReference type="CDD" id="cd07756">
    <property type="entry name" value="CYTH-like_Pase_CHAD"/>
    <property type="match status" value="1"/>
</dbReference>
<accession>A0ABS1FF04</accession>
<dbReference type="Pfam" id="PF01928">
    <property type="entry name" value="CYTH"/>
    <property type="match status" value="1"/>
</dbReference>
<dbReference type="InterPro" id="IPR033469">
    <property type="entry name" value="CYTH-like_dom_sf"/>
</dbReference>
<comment type="caution">
    <text evidence="4">The sequence shown here is derived from an EMBL/GenBank/DDBJ whole genome shotgun (WGS) entry which is preliminary data.</text>
</comment>
<dbReference type="InterPro" id="IPR023577">
    <property type="entry name" value="CYTH_domain"/>
</dbReference>
<feature type="compositionally biased region" description="Pro residues" evidence="1">
    <location>
        <begin position="1"/>
        <end position="21"/>
    </location>
</feature>
<dbReference type="InterPro" id="IPR007899">
    <property type="entry name" value="CHAD_dom"/>
</dbReference>
<organism evidence="4 5">
    <name type="scientific">Azospirillum endophyticum</name>
    <dbReference type="NCBI Taxonomy" id="2800326"/>
    <lineage>
        <taxon>Bacteria</taxon>
        <taxon>Pseudomonadati</taxon>
        <taxon>Pseudomonadota</taxon>
        <taxon>Alphaproteobacteria</taxon>
        <taxon>Rhodospirillales</taxon>
        <taxon>Azospirillaceae</taxon>
        <taxon>Azospirillum</taxon>
    </lineage>
</organism>
<protein>
    <submittedName>
        <fullName evidence="4">CHAD domain-containing protein</fullName>
    </submittedName>
</protein>
<dbReference type="PANTHER" id="PTHR39569:SF1">
    <property type="entry name" value="INORGANIC TRIPHOSPHATASE"/>
    <property type="match status" value="1"/>
</dbReference>
<proteinExistence type="predicted"/>
<evidence type="ECO:0000256" key="1">
    <source>
        <dbReference type="SAM" id="MobiDB-lite"/>
    </source>
</evidence>
<dbReference type="Pfam" id="PF05235">
    <property type="entry name" value="CHAD"/>
    <property type="match status" value="1"/>
</dbReference>
<dbReference type="SMART" id="SM00880">
    <property type="entry name" value="CHAD"/>
    <property type="match status" value="1"/>
</dbReference>
<evidence type="ECO:0000259" key="3">
    <source>
        <dbReference type="PROSITE" id="PS51708"/>
    </source>
</evidence>
<evidence type="ECO:0000313" key="5">
    <source>
        <dbReference type="Proteomes" id="UP000652760"/>
    </source>
</evidence>
<dbReference type="InterPro" id="IPR038186">
    <property type="entry name" value="CHAD_dom_sf"/>
</dbReference>
<keyword evidence="5" id="KW-1185">Reference proteome</keyword>
<sequence>MTPVSPPATPPTSPPAGPQPQQPSASAFREVELKLHAAPADLARVTSLPGLAALADGPAVTRRLRTAYFDTPDLKLAANGVALRVRQEGDRFVQTLKTVNSASPGDSAAVSVRREWDWIVGGEAVDVGVLHDPSVAGLVPATALDALDCLFITDFRRTTLLIRPDPLTAVEVAVDDGGIYAGGTSLPLSEVELELKAGKVASLFDLALTLQAAVPMRIGTESKAEAGLRLVTGKAPKPVEAEPLGLSPLTTVAEAYRHILRQALRQFLANESCALAGGDVEGLHRMRIALRRLRIAHRFFSPLVASPEADRLTEESRTLAKRLGPARGWDVLTSGVIDPLLAEPALPDGIDRAALERLASLARAAGAGPAREAMAAILAPGCTTMVLALAAWLEHGRWMSEADGDRRAALAAPVSMLAGGWLSERMVKLGKAMKPPEGAKGRDKLRRRLRSLRYTADFFRGLYPEAAALPFFAALEPLQAALDADQDALTSARMLGSLTGADPKTVGAVAAWIDRQSDRRRKALPELWKRFRAVPPFWS</sequence>
<dbReference type="PANTHER" id="PTHR39569">
    <property type="entry name" value="INORGANIC TRIPHOSPHATASE"/>
    <property type="match status" value="1"/>
</dbReference>
<reference evidence="5" key="1">
    <citation type="submission" date="2021-01" db="EMBL/GenBank/DDBJ databases">
        <title>Genome public.</title>
        <authorList>
            <person name="Liu C."/>
            <person name="Sun Q."/>
        </authorList>
    </citation>
    <scope>NUCLEOTIDE SEQUENCE [LARGE SCALE GENOMIC DNA]</scope>
    <source>
        <strain evidence="5">YIM B02556</strain>
    </source>
</reference>
<gene>
    <name evidence="4" type="ORF">JHL17_30760</name>
</gene>
<dbReference type="InterPro" id="IPR039013">
    <property type="entry name" value="YgiF"/>
</dbReference>
<dbReference type="EMBL" id="JAENHM010000073">
    <property type="protein sequence ID" value="MBK1841787.1"/>
    <property type="molecule type" value="Genomic_DNA"/>
</dbReference>
<dbReference type="PROSITE" id="PS51707">
    <property type="entry name" value="CYTH"/>
    <property type="match status" value="1"/>
</dbReference>
<feature type="domain" description="CYTH" evidence="2">
    <location>
        <begin position="28"/>
        <end position="234"/>
    </location>
</feature>